<sequence>MSREFLLSVREGPLPHRLPVFFALLLTLLPAFASETVNDKVAMMSTSGSSDDPWKTWYIDNMTAKQQADQVAVAIISRSPSYDSPPLKSKDDVQVELVCLQAPSTGSSSSNQDST</sequence>
<feature type="signal peptide" evidence="1">
    <location>
        <begin position="1"/>
        <end position="33"/>
    </location>
</feature>
<dbReference type="AlphaFoldDB" id="A0AAN4YP48"/>
<protein>
    <submittedName>
        <fullName evidence="2">Unnamed protein product</fullName>
    </submittedName>
</protein>
<gene>
    <name evidence="2" type="ORF">Aory04_000695100</name>
</gene>
<evidence type="ECO:0000256" key="1">
    <source>
        <dbReference type="SAM" id="SignalP"/>
    </source>
</evidence>
<feature type="chain" id="PRO_5042817959" evidence="1">
    <location>
        <begin position="34"/>
        <end position="115"/>
    </location>
</feature>
<keyword evidence="1" id="KW-0732">Signal</keyword>
<name>A0AAN4YP48_ASPOZ</name>
<evidence type="ECO:0000313" key="2">
    <source>
        <dbReference type="EMBL" id="GMG30971.1"/>
    </source>
</evidence>
<reference evidence="2" key="1">
    <citation type="submission" date="2023-04" db="EMBL/GenBank/DDBJ databases">
        <title>Aspergillus oryzae NBRC 4228.</title>
        <authorList>
            <person name="Ichikawa N."/>
            <person name="Sato H."/>
            <person name="Tonouchi N."/>
        </authorList>
    </citation>
    <scope>NUCLEOTIDE SEQUENCE</scope>
    <source>
        <strain evidence="2">NBRC 4228</strain>
    </source>
</reference>
<comment type="caution">
    <text evidence="2">The sequence shown here is derived from an EMBL/GenBank/DDBJ whole genome shotgun (WGS) entry which is preliminary data.</text>
</comment>
<dbReference type="Proteomes" id="UP001165205">
    <property type="component" value="Unassembled WGS sequence"/>
</dbReference>
<proteinExistence type="predicted"/>
<organism evidence="2 3">
    <name type="scientific">Aspergillus oryzae</name>
    <name type="common">Yellow koji mold</name>
    <dbReference type="NCBI Taxonomy" id="5062"/>
    <lineage>
        <taxon>Eukaryota</taxon>
        <taxon>Fungi</taxon>
        <taxon>Dikarya</taxon>
        <taxon>Ascomycota</taxon>
        <taxon>Pezizomycotina</taxon>
        <taxon>Eurotiomycetes</taxon>
        <taxon>Eurotiomycetidae</taxon>
        <taxon>Eurotiales</taxon>
        <taxon>Aspergillaceae</taxon>
        <taxon>Aspergillus</taxon>
        <taxon>Aspergillus subgen. Circumdati</taxon>
    </lineage>
</organism>
<accession>A0AAN4YP48</accession>
<evidence type="ECO:0000313" key="3">
    <source>
        <dbReference type="Proteomes" id="UP001165205"/>
    </source>
</evidence>
<dbReference type="EMBL" id="BSYA01000078">
    <property type="protein sequence ID" value="GMG30971.1"/>
    <property type="molecule type" value="Genomic_DNA"/>
</dbReference>